<organism evidence="2 3">
    <name type="scientific">Postechiella marina</name>
    <dbReference type="NCBI Taxonomy" id="943941"/>
    <lineage>
        <taxon>Bacteria</taxon>
        <taxon>Pseudomonadati</taxon>
        <taxon>Bacteroidota</taxon>
        <taxon>Flavobacteriia</taxon>
        <taxon>Flavobacteriales</taxon>
        <taxon>Flavobacteriaceae</taxon>
        <taxon>Postechiella</taxon>
    </lineage>
</organism>
<dbReference type="CDD" id="cd10967">
    <property type="entry name" value="CE4_GLA_like_6s"/>
    <property type="match status" value="1"/>
</dbReference>
<gene>
    <name evidence="2" type="ORF">GCM10022291_15870</name>
</gene>
<evidence type="ECO:0000313" key="2">
    <source>
        <dbReference type="EMBL" id="GAA4235021.1"/>
    </source>
</evidence>
<dbReference type="EMBL" id="BAABCA010000003">
    <property type="protein sequence ID" value="GAA4235021.1"/>
    <property type="molecule type" value="Genomic_DNA"/>
</dbReference>
<feature type="domain" description="NodB homology" evidence="1">
    <location>
        <begin position="2"/>
        <end position="128"/>
    </location>
</feature>
<dbReference type="RefSeq" id="WP_344787623.1">
    <property type="nucleotide sequence ID" value="NZ_BAABCA010000003.1"/>
</dbReference>
<keyword evidence="3" id="KW-1185">Reference proteome</keyword>
<dbReference type="Pfam" id="PF01522">
    <property type="entry name" value="Polysacc_deac_1"/>
    <property type="match status" value="1"/>
</dbReference>
<name>A0ABP8C7E0_9FLAO</name>
<reference evidence="3" key="1">
    <citation type="journal article" date="2019" name="Int. J. Syst. Evol. Microbiol.">
        <title>The Global Catalogue of Microorganisms (GCM) 10K type strain sequencing project: providing services to taxonomists for standard genome sequencing and annotation.</title>
        <authorList>
            <consortium name="The Broad Institute Genomics Platform"/>
            <consortium name="The Broad Institute Genome Sequencing Center for Infectious Disease"/>
            <person name="Wu L."/>
            <person name="Ma J."/>
        </authorList>
    </citation>
    <scope>NUCLEOTIDE SEQUENCE [LARGE SCALE GENOMIC DNA]</scope>
    <source>
        <strain evidence="3">JCM 17630</strain>
    </source>
</reference>
<evidence type="ECO:0000259" key="1">
    <source>
        <dbReference type="Pfam" id="PF01522"/>
    </source>
</evidence>
<proteinExistence type="predicted"/>
<dbReference type="SUPFAM" id="SSF88713">
    <property type="entry name" value="Glycoside hydrolase/deacetylase"/>
    <property type="match status" value="1"/>
</dbReference>
<dbReference type="InterPro" id="IPR011330">
    <property type="entry name" value="Glyco_hydro/deAcase_b/a-brl"/>
</dbReference>
<comment type="caution">
    <text evidence="2">The sequence shown here is derived from an EMBL/GenBank/DDBJ whole genome shotgun (WGS) entry which is preliminary data.</text>
</comment>
<protein>
    <submittedName>
        <fullName evidence="2">Polysaccharide deacetylase family protein</fullName>
    </submittedName>
</protein>
<dbReference type="Gene3D" id="3.20.20.370">
    <property type="entry name" value="Glycoside hydrolase/deacetylase"/>
    <property type="match status" value="1"/>
</dbReference>
<dbReference type="InterPro" id="IPR002509">
    <property type="entry name" value="NODB_dom"/>
</dbReference>
<evidence type="ECO:0000313" key="3">
    <source>
        <dbReference type="Proteomes" id="UP001501496"/>
    </source>
</evidence>
<accession>A0ABP8C7E0</accession>
<dbReference type="Proteomes" id="UP001501496">
    <property type="component" value="Unassembled WGS sequence"/>
</dbReference>
<sequence length="267" mass="30563">MVLSYDDGTIEDIELARLFDKNKLVGTFNLNSRYLGVTRSWPQKNGDTIYQKYVPKDSLLIIYKNHEIAAHGTLHKNFGDILNKEILEEVNTDIDALTKLTNKDIVSLAYPFGNTNASIAKLISRTGIINGRTVADTYKFSLPEHYMMWHPTCHDSKALDYLSTYLEMNNQELSLFYVWGHSWEFGDVKRWYDMVKFCNKVGKAKDIWSVGNGELTKYLKAIENIEIKNNRITNPVDNEAIWINLSTGIKKLNPGNTIKIKTMAKSV</sequence>